<feature type="signal peptide" evidence="1">
    <location>
        <begin position="1"/>
        <end position="23"/>
    </location>
</feature>
<dbReference type="Proteomes" id="UP000265964">
    <property type="component" value="Unassembled WGS sequence"/>
</dbReference>
<keyword evidence="1" id="KW-0732">Signal</keyword>
<sequence length="400" mass="43489">MMLRKIILSLVALSLISSTFANSEKQQTCSEAKTYSREVVLVPSCHLGIATKDYIALPLLSGLDPNLGANFIVSNQVNQALYSWLNQGTKQEVKNFVLDYYQKYLAYAPEAKYAFILSDYQAQEATQGKVTSLFITTSQQALFTQNKLEALEVQQDQLWLKPGKTIAITLVDYQGVTNQSDLTILLTNTSETQLALIANSLNVYLDVILPVEAPKAKATISSGDSVIAGDNITISNDSGDVVISGGQIQAGKVSVSGANVNIQNSNINAGKSINLQADKSLNVKQSEFNAPQVNAQAPQINDDGSLTKVTTMSQFTVPRIVGINAYFAQVLAAKGNYMSLPIIDPILAAKILGQDVGTLGSEQDYQDFILKFAQEFAQGQYLKDLAPTYAARLWKFYQGQ</sequence>
<dbReference type="Pfam" id="PF13332">
    <property type="entry name" value="Fil_haemagg_2"/>
    <property type="match status" value="1"/>
</dbReference>
<evidence type="ECO:0000256" key="1">
    <source>
        <dbReference type="SAM" id="SignalP"/>
    </source>
</evidence>
<reference evidence="2 3" key="1">
    <citation type="submission" date="2017-08" db="EMBL/GenBank/DDBJ databases">
        <title>Reclassification of Bisgaard taxon 37 and 44.</title>
        <authorList>
            <person name="Christensen H."/>
        </authorList>
    </citation>
    <scope>NUCLEOTIDE SEQUENCE [LARGE SCALE GENOMIC DNA]</scope>
    <source>
        <strain evidence="2 3">EEAB3T1</strain>
    </source>
</reference>
<protein>
    <submittedName>
        <fullName evidence="2">Uncharacterized protein</fullName>
    </submittedName>
</protein>
<proteinExistence type="predicted"/>
<dbReference type="GO" id="GO:0003824">
    <property type="term" value="F:catalytic activity"/>
    <property type="evidence" value="ECO:0007669"/>
    <property type="project" value="UniProtKB-ARBA"/>
</dbReference>
<dbReference type="InterPro" id="IPR025157">
    <property type="entry name" value="Hemagglutinin_rpt"/>
</dbReference>
<dbReference type="EMBL" id="NRJF01000104">
    <property type="protein sequence ID" value="RIY35127.1"/>
    <property type="molecule type" value="Genomic_DNA"/>
</dbReference>
<evidence type="ECO:0000313" key="3">
    <source>
        <dbReference type="Proteomes" id="UP000265964"/>
    </source>
</evidence>
<organism evidence="2 3">
    <name type="scientific">Psittacicella gerlachiana</name>
    <dbReference type="NCBI Taxonomy" id="2028574"/>
    <lineage>
        <taxon>Bacteria</taxon>
        <taxon>Pseudomonadati</taxon>
        <taxon>Pseudomonadota</taxon>
        <taxon>Gammaproteobacteria</taxon>
        <taxon>Pasteurellales</taxon>
        <taxon>Psittacicellaceae</taxon>
        <taxon>Psittacicella</taxon>
    </lineage>
</organism>
<dbReference type="OrthoDB" id="5675188at2"/>
<evidence type="ECO:0000313" key="2">
    <source>
        <dbReference type="EMBL" id="RIY35127.1"/>
    </source>
</evidence>
<dbReference type="RefSeq" id="WP_119534699.1">
    <property type="nucleotide sequence ID" value="NZ_NRJF01000104.1"/>
</dbReference>
<name>A0A3A1YGF5_9GAMM</name>
<feature type="chain" id="PRO_5017333687" evidence="1">
    <location>
        <begin position="24"/>
        <end position="400"/>
    </location>
</feature>
<comment type="caution">
    <text evidence="2">The sequence shown here is derived from an EMBL/GenBank/DDBJ whole genome shotgun (WGS) entry which is preliminary data.</text>
</comment>
<gene>
    <name evidence="2" type="ORF">CKF59_04070</name>
</gene>
<keyword evidence="3" id="KW-1185">Reference proteome</keyword>
<dbReference type="AlphaFoldDB" id="A0A3A1YGF5"/>
<accession>A0A3A1YGF5</accession>